<dbReference type="InterPro" id="IPR049857">
    <property type="entry name" value="Omp10-like"/>
</dbReference>
<evidence type="ECO:0000256" key="3">
    <source>
        <dbReference type="ARBA" id="ARBA00023136"/>
    </source>
</evidence>
<organism evidence="9 10">
    <name type="scientific">Candidatus Tokpelaia hoelldobleri</name>
    <dbReference type="NCBI Taxonomy" id="1902579"/>
    <lineage>
        <taxon>Bacteria</taxon>
        <taxon>Pseudomonadati</taxon>
        <taxon>Pseudomonadota</taxon>
        <taxon>Alphaproteobacteria</taxon>
        <taxon>Hyphomicrobiales</taxon>
        <taxon>Candidatus Tokpelaia</taxon>
    </lineage>
</organism>
<keyword evidence="4" id="KW-0564">Palmitate</keyword>
<evidence type="ECO:0000256" key="4">
    <source>
        <dbReference type="ARBA" id="ARBA00023139"/>
    </source>
</evidence>
<evidence type="ECO:0000313" key="9">
    <source>
        <dbReference type="EMBL" id="AQS41114.1"/>
    </source>
</evidence>
<dbReference type="Pfam" id="PF26368">
    <property type="entry name" value="OMP10"/>
    <property type="match status" value="1"/>
</dbReference>
<dbReference type="EMBL" id="CP017315">
    <property type="protein sequence ID" value="AQS41114.1"/>
    <property type="molecule type" value="Genomic_DNA"/>
</dbReference>
<proteinExistence type="inferred from homology"/>
<evidence type="ECO:0000313" key="10">
    <source>
        <dbReference type="Proteomes" id="UP000188912"/>
    </source>
</evidence>
<dbReference type="AlphaFoldDB" id="A0A1U9JTB5"/>
<dbReference type="Proteomes" id="UP000188912">
    <property type="component" value="Chromosome"/>
</dbReference>
<keyword evidence="6" id="KW-0449">Lipoprotein</keyword>
<keyword evidence="3" id="KW-0472">Membrane</keyword>
<reference evidence="9 10" key="1">
    <citation type="journal article" date="2010" name="Science">
        <title>Genomic comparison of the ants Camponotus floridanus and Harpegnathos saltator.</title>
        <authorList>
            <person name="Bonasio R."/>
            <person name="Zhang G."/>
            <person name="Ye C."/>
            <person name="Mutti N.S."/>
            <person name="Fang X."/>
            <person name="Qin N."/>
            <person name="Donahue G."/>
            <person name="Yang P."/>
            <person name="Li Q."/>
            <person name="Li C."/>
            <person name="Zhang P."/>
            <person name="Huang Z."/>
            <person name="Berger S.L."/>
            <person name="Reinberg D."/>
            <person name="Wang J."/>
            <person name="Liebig J."/>
        </authorList>
    </citation>
    <scope>NUCLEOTIDE SEQUENCE [LARGE SCALE GENOMIC DNA]</scope>
    <source>
        <strain evidence="9 10">Hsal</strain>
    </source>
</reference>
<evidence type="ECO:0000256" key="8">
    <source>
        <dbReference type="SAM" id="SignalP"/>
    </source>
</evidence>
<accession>A0A1U9JTB5</accession>
<comment type="similarity">
    <text evidence="7">Belongs to the rhizobiaceae omp10 lipoprotein family.</text>
</comment>
<feature type="signal peptide" evidence="8">
    <location>
        <begin position="1"/>
        <end position="18"/>
    </location>
</feature>
<dbReference type="STRING" id="1902579.BHV28_04010"/>
<evidence type="ECO:0000256" key="5">
    <source>
        <dbReference type="ARBA" id="ARBA00023237"/>
    </source>
</evidence>
<dbReference type="PROSITE" id="PS51257">
    <property type="entry name" value="PROKAR_LIPOPROTEIN"/>
    <property type="match status" value="1"/>
</dbReference>
<comment type="subcellular location">
    <subcellularLocation>
        <location evidence="1">Cell outer membrane</location>
        <topology evidence="1">Lipid-anchor</topology>
    </subcellularLocation>
</comment>
<feature type="chain" id="PRO_5013069787" description="Outer membrane lipoprotein" evidence="8">
    <location>
        <begin position="19"/>
        <end position="121"/>
    </location>
</feature>
<protein>
    <recommendedName>
        <fullName evidence="11">Outer membrane lipoprotein</fullName>
    </recommendedName>
</protein>
<evidence type="ECO:0000256" key="1">
    <source>
        <dbReference type="ARBA" id="ARBA00004459"/>
    </source>
</evidence>
<evidence type="ECO:0000256" key="7">
    <source>
        <dbReference type="ARBA" id="ARBA00044505"/>
    </source>
</evidence>
<name>A0A1U9JTB5_9HYPH</name>
<keyword evidence="5" id="KW-0998">Cell outer membrane</keyword>
<gene>
    <name evidence="9" type="ORF">BHV28_04010</name>
</gene>
<keyword evidence="10" id="KW-1185">Reference proteome</keyword>
<evidence type="ECO:0008006" key="11">
    <source>
        <dbReference type="Google" id="ProtNLM"/>
    </source>
</evidence>
<dbReference type="KEGG" id="thd:BHV28_04010"/>
<reference evidence="9 10" key="2">
    <citation type="journal article" date="2016" name="Sci. Rep.">
        <title>The genome of Rhizobiales bacteria in predatory ants reveals urease gene functions but no genes for nitrogen fixation.</title>
        <authorList>
            <person name="Neuvonen M.M."/>
            <person name="Tamarit D."/>
            <person name="Naslund K."/>
            <person name="Liebig J."/>
            <person name="Feldhaar H."/>
            <person name="Moran N.A."/>
            <person name="Guy L."/>
            <person name="Andersson S.G."/>
        </authorList>
    </citation>
    <scope>NUCLEOTIDE SEQUENCE [LARGE SCALE GENOMIC DNA]</scope>
    <source>
        <strain evidence="9 10">Hsal</strain>
    </source>
</reference>
<sequence length="121" mass="12778">MKSLASTSCLFILGVGLAGCFPSSPPMVSPQNIPQGIEGKWADSNGIMSSFRNGVFETRAPDTQEKLSEGNYVLHSPTMVSIEIRSHVSGTVSQANCALVNTTRLLCTKSDGGKFALNRAG</sequence>
<evidence type="ECO:0000256" key="2">
    <source>
        <dbReference type="ARBA" id="ARBA00022729"/>
    </source>
</evidence>
<keyword evidence="2 8" id="KW-0732">Signal</keyword>
<evidence type="ECO:0000256" key="6">
    <source>
        <dbReference type="ARBA" id="ARBA00023288"/>
    </source>
</evidence>